<dbReference type="Proteomes" id="UP000099606">
    <property type="component" value="Segment"/>
</dbReference>
<dbReference type="EMBL" id="EF420156">
    <property type="protein sequence ID" value="ABQ43590.1"/>
    <property type="molecule type" value="Genomic_DNA"/>
</dbReference>
<reference evidence="7 8" key="1">
    <citation type="journal article" date="2007" name="Virus Res.">
        <title>Comparative genetic analysis of genomic DNA sequences of two human isolates of Tanapox virus.</title>
        <authorList>
            <person name="Nazarian S.H."/>
            <person name="Barrett J.W."/>
            <person name="Frace A.M."/>
            <person name="Olsen-Rasmussen M."/>
            <person name="Khristova M."/>
            <person name="Shaban M."/>
            <person name="Neering S."/>
            <person name="Li Y."/>
            <person name="Damon I.K."/>
            <person name="Esposito J.J."/>
            <person name="Essani K."/>
            <person name="McFadden G."/>
        </authorList>
    </citation>
    <scope>NUCLEOTIDE SEQUENCE [LARGE SCALE GENOMIC DNA]</scope>
    <source>
        <strain evidence="5">TPV-Kenya</strain>
        <strain evidence="6">TPV-RoC</strain>
    </source>
</reference>
<evidence type="ECO:0000256" key="2">
    <source>
        <dbReference type="ARBA" id="ARBA00015436"/>
    </source>
</evidence>
<evidence type="ECO:0000256" key="4">
    <source>
        <dbReference type="ARBA" id="ARBA00023159"/>
    </source>
</evidence>
<dbReference type="Proteomes" id="UP000130031">
    <property type="component" value="Segment"/>
</dbReference>
<comment type="function">
    <text evidence="1">Acts with RNA polymerase to initiate transcription from intermediate gene promoters.</text>
</comment>
<dbReference type="InterPro" id="IPR008789">
    <property type="entry name" value="Poxvirus_intermed-TF"/>
</dbReference>
<accession>A7XCP7</accession>
<keyword evidence="3" id="KW-0805">Transcription regulation</keyword>
<evidence type="ECO:0000313" key="7">
    <source>
        <dbReference type="Proteomes" id="UP000099606"/>
    </source>
</evidence>
<evidence type="ECO:0000313" key="5">
    <source>
        <dbReference type="EMBL" id="ABQ43590.1"/>
    </source>
</evidence>
<evidence type="ECO:0000313" key="6">
    <source>
        <dbReference type="EMBL" id="ABQ43745.1"/>
    </source>
</evidence>
<keyword evidence="3" id="KW-0804">Transcription</keyword>
<sequence>MDELFCCLREIEDSYSRTIFNFHLIKTNSVCNIYETMKNKISLETMFGNIVKCDDVKNKIKKLVYCDIHITKHIINPLLYPVYNVNNTIFNKYSNFFDINAKQNDVSLQTVEIFKRDKSSLISYVKTTNKKKKVDYGEIKKTVHGSGKNFLHYFSGKKSDEYMSTTIKYNETKPWIKSVSKRMRVDIINNSIITKGKSSILQTIEIVFLNRTCVKIFKDSTMHIILSKEKTELNCTGLIDKLFSVYKILFLLLYSITNQKEFNIIYNIANEIITSNNFEDKIHIIKLKKEEYGIKNFKIGMFNLTFIKSIPYTVFPSLLDNGSKIKFFKGKKLNIVAIKSVNDCKKYVYTSNSMLKTMLKRSNILHNLNIESASVDELKSLLS</sequence>
<evidence type="ECO:0000256" key="3">
    <source>
        <dbReference type="ARBA" id="ARBA00023015"/>
    </source>
</evidence>
<evidence type="ECO:0000256" key="1">
    <source>
        <dbReference type="ARBA" id="ARBA00003344"/>
    </source>
</evidence>
<dbReference type="EMBL" id="EF420157">
    <property type="protein sequence ID" value="ABQ43745.1"/>
    <property type="molecule type" value="Genomic_DNA"/>
</dbReference>
<evidence type="ECO:0000313" key="8">
    <source>
        <dbReference type="Proteomes" id="UP000130031"/>
    </source>
</evidence>
<organism evidence="5 8">
    <name type="scientific">Tanapox virus</name>
    <dbReference type="NCBI Taxonomy" id="99000"/>
    <lineage>
        <taxon>Viruses</taxon>
        <taxon>Varidnaviria</taxon>
        <taxon>Bamfordvirae</taxon>
        <taxon>Nucleocytoviricota</taxon>
        <taxon>Pokkesviricetes</taxon>
        <taxon>Chitovirales</taxon>
        <taxon>Poxviridae</taxon>
        <taxon>Chordopoxvirinae</taxon>
        <taxon>Yatapoxvirus</taxon>
        <taxon>Yatapoxvirus tanapox</taxon>
    </lineage>
</organism>
<keyword evidence="4" id="KW-0010">Activator</keyword>
<name>A7XCP7_9POXV</name>
<gene>
    <name evidence="5" type="primary">115R</name>
</gene>
<protein>
    <recommendedName>
        <fullName evidence="2">Intermediate transcription factor 3 large subunit</fullName>
    </recommendedName>
</protein>
<dbReference type="Pfam" id="PF05718">
    <property type="entry name" value="Pox_int_trans"/>
    <property type="match status" value="1"/>
</dbReference>
<proteinExistence type="predicted"/>